<keyword evidence="1" id="KW-0472">Membrane</keyword>
<evidence type="ECO:0000313" key="2">
    <source>
        <dbReference type="EMBL" id="GLR67907.1"/>
    </source>
</evidence>
<reference evidence="3" key="1">
    <citation type="journal article" date="2019" name="Int. J. Syst. Evol. Microbiol.">
        <title>The Global Catalogue of Microorganisms (GCM) 10K type strain sequencing project: providing services to taxonomists for standard genome sequencing and annotation.</title>
        <authorList>
            <consortium name="The Broad Institute Genomics Platform"/>
            <consortium name="The Broad Institute Genome Sequencing Center for Infectious Disease"/>
            <person name="Wu L."/>
            <person name="Ma J."/>
        </authorList>
    </citation>
    <scope>NUCLEOTIDE SEQUENCE [LARGE SCALE GENOMIC DNA]</scope>
    <source>
        <strain evidence="3">NBRC 112502</strain>
    </source>
</reference>
<dbReference type="EMBL" id="BSOS01000073">
    <property type="protein sequence ID" value="GLR67907.1"/>
    <property type="molecule type" value="Genomic_DNA"/>
</dbReference>
<organism evidence="2 3">
    <name type="scientific">Acidocella aquatica</name>
    <dbReference type="NCBI Taxonomy" id="1922313"/>
    <lineage>
        <taxon>Bacteria</taxon>
        <taxon>Pseudomonadati</taxon>
        <taxon>Pseudomonadota</taxon>
        <taxon>Alphaproteobacteria</taxon>
        <taxon>Acetobacterales</taxon>
        <taxon>Acidocellaceae</taxon>
        <taxon>Acidocella</taxon>
    </lineage>
</organism>
<comment type="caution">
    <text evidence="2">The sequence shown here is derived from an EMBL/GenBank/DDBJ whole genome shotgun (WGS) entry which is preliminary data.</text>
</comment>
<evidence type="ECO:0000313" key="3">
    <source>
        <dbReference type="Proteomes" id="UP001156641"/>
    </source>
</evidence>
<dbReference type="RefSeq" id="WP_284258706.1">
    <property type="nucleotide sequence ID" value="NZ_BSOS01000073.1"/>
</dbReference>
<sequence>MWKKIGIGLIILLAIIAGAVWYLVSNLDSLIKAAIEKYGSAATQTSVTVGGVKLSLGSGAGTISGLSIGNPPGFTSPQALGVGAIMVQLDTSSLPGNGPIVVRTINIAQPQMNYEVIGGVSLTGVSTSSNLLIIQNNVKNYAGRVAAAPPQGGTPARKEIINDLYVTGGEVNLIATTVLHGKKVTVPLPPIHLTNIGRASGGATPAQIASQIINAVTSQAAKTGAAALTQQVKAAAGGALPGNVGGTLKGLLGP</sequence>
<feature type="transmembrane region" description="Helical" evidence="1">
    <location>
        <begin position="7"/>
        <end position="24"/>
    </location>
</feature>
<dbReference type="Proteomes" id="UP001156641">
    <property type="component" value="Unassembled WGS sequence"/>
</dbReference>
<accession>A0ABQ6A859</accession>
<proteinExistence type="predicted"/>
<protein>
    <recommendedName>
        <fullName evidence="4">AsmA domain-containing protein</fullName>
    </recommendedName>
</protein>
<name>A0ABQ6A859_9PROT</name>
<keyword evidence="1" id="KW-1133">Transmembrane helix</keyword>
<gene>
    <name evidence="2" type="ORF">GCM10010909_25880</name>
</gene>
<evidence type="ECO:0008006" key="4">
    <source>
        <dbReference type="Google" id="ProtNLM"/>
    </source>
</evidence>
<keyword evidence="1" id="KW-0812">Transmembrane</keyword>
<evidence type="ECO:0000256" key="1">
    <source>
        <dbReference type="SAM" id="Phobius"/>
    </source>
</evidence>
<keyword evidence="3" id="KW-1185">Reference proteome</keyword>